<evidence type="ECO:0000256" key="6">
    <source>
        <dbReference type="ARBA" id="ARBA00023163"/>
    </source>
</evidence>
<evidence type="ECO:0000256" key="1">
    <source>
        <dbReference type="ARBA" id="ARBA00004123"/>
    </source>
</evidence>
<name>A0AAV5J3B9_9ROSI</name>
<evidence type="ECO:0000256" key="4">
    <source>
        <dbReference type="ARBA" id="ARBA00022833"/>
    </source>
</evidence>
<evidence type="ECO:0000313" key="9">
    <source>
        <dbReference type="Proteomes" id="UP001054252"/>
    </source>
</evidence>
<dbReference type="Proteomes" id="UP001054252">
    <property type="component" value="Unassembled WGS sequence"/>
</dbReference>
<protein>
    <recommendedName>
        <fullName evidence="10">C2H2-type domain-containing protein</fullName>
    </recommendedName>
</protein>
<organism evidence="8 9">
    <name type="scientific">Rubroshorea leprosula</name>
    <dbReference type="NCBI Taxonomy" id="152421"/>
    <lineage>
        <taxon>Eukaryota</taxon>
        <taxon>Viridiplantae</taxon>
        <taxon>Streptophyta</taxon>
        <taxon>Embryophyta</taxon>
        <taxon>Tracheophyta</taxon>
        <taxon>Spermatophyta</taxon>
        <taxon>Magnoliopsida</taxon>
        <taxon>eudicotyledons</taxon>
        <taxon>Gunneridae</taxon>
        <taxon>Pentapetalae</taxon>
        <taxon>rosids</taxon>
        <taxon>malvids</taxon>
        <taxon>Malvales</taxon>
        <taxon>Dipterocarpaceae</taxon>
        <taxon>Rubroshorea</taxon>
    </lineage>
</organism>
<keyword evidence="4" id="KW-0862">Zinc</keyword>
<keyword evidence="3" id="KW-0863">Zinc-finger</keyword>
<dbReference type="GO" id="GO:0080084">
    <property type="term" value="F:5S rDNA binding"/>
    <property type="evidence" value="ECO:0007669"/>
    <property type="project" value="TreeGrafter"/>
</dbReference>
<dbReference type="GO" id="GO:0005730">
    <property type="term" value="C:nucleolus"/>
    <property type="evidence" value="ECO:0007669"/>
    <property type="project" value="TreeGrafter"/>
</dbReference>
<dbReference type="Gene3D" id="3.30.160.60">
    <property type="entry name" value="Classic Zinc Finger"/>
    <property type="match status" value="1"/>
</dbReference>
<dbReference type="AlphaFoldDB" id="A0AAV5J3B9"/>
<gene>
    <name evidence="8" type="ORF">SLEP1_g20631</name>
</gene>
<keyword evidence="9" id="KW-1185">Reference proteome</keyword>
<sequence length="145" mass="16912">MDQHQVGRPPEKLHQVSLRAYLVQLVRAADCTASYRRKDHLNRHFLQHQGKLFNCPIEDCGKELAFQGCGKRFSYKHVRDNHDKSVHVYPPDDFVESDEQFQSRPRGGRKRTIPSVEMLIRKRVTPPQVDNTVDQDATYNCCHKI</sequence>
<dbReference type="GO" id="GO:0006357">
    <property type="term" value="P:regulation of transcription by RNA polymerase II"/>
    <property type="evidence" value="ECO:0007669"/>
    <property type="project" value="TreeGrafter"/>
</dbReference>
<evidence type="ECO:0008006" key="10">
    <source>
        <dbReference type="Google" id="ProtNLM"/>
    </source>
</evidence>
<keyword evidence="6" id="KW-0804">Transcription</keyword>
<proteinExistence type="predicted"/>
<evidence type="ECO:0000256" key="7">
    <source>
        <dbReference type="ARBA" id="ARBA00023242"/>
    </source>
</evidence>
<keyword evidence="5" id="KW-0805">Transcription regulation</keyword>
<comment type="subcellular location">
    <subcellularLocation>
        <location evidence="1">Nucleus</location>
    </subcellularLocation>
</comment>
<dbReference type="PANTHER" id="PTHR46179:SF13">
    <property type="entry name" value="C2H2-TYPE DOMAIN-CONTAINING PROTEIN"/>
    <property type="match status" value="1"/>
</dbReference>
<accession>A0AAV5J3B9</accession>
<dbReference type="PANTHER" id="PTHR46179">
    <property type="entry name" value="ZINC FINGER PROTEIN"/>
    <property type="match status" value="1"/>
</dbReference>
<evidence type="ECO:0000256" key="5">
    <source>
        <dbReference type="ARBA" id="ARBA00023015"/>
    </source>
</evidence>
<dbReference type="GO" id="GO:0003700">
    <property type="term" value="F:DNA-binding transcription factor activity"/>
    <property type="evidence" value="ECO:0007669"/>
    <property type="project" value="TreeGrafter"/>
</dbReference>
<evidence type="ECO:0000256" key="2">
    <source>
        <dbReference type="ARBA" id="ARBA00022723"/>
    </source>
</evidence>
<evidence type="ECO:0000256" key="3">
    <source>
        <dbReference type="ARBA" id="ARBA00022771"/>
    </source>
</evidence>
<dbReference type="EMBL" id="BPVZ01000030">
    <property type="protein sequence ID" value="GKV09084.1"/>
    <property type="molecule type" value="Genomic_DNA"/>
</dbReference>
<comment type="caution">
    <text evidence="8">The sequence shown here is derived from an EMBL/GenBank/DDBJ whole genome shotgun (WGS) entry which is preliminary data.</text>
</comment>
<reference evidence="8 9" key="1">
    <citation type="journal article" date="2021" name="Commun. Biol.">
        <title>The genome of Shorea leprosula (Dipterocarpaceae) highlights the ecological relevance of drought in aseasonal tropical rainforests.</title>
        <authorList>
            <person name="Ng K.K.S."/>
            <person name="Kobayashi M.J."/>
            <person name="Fawcett J.A."/>
            <person name="Hatakeyama M."/>
            <person name="Paape T."/>
            <person name="Ng C.H."/>
            <person name="Ang C.C."/>
            <person name="Tnah L.H."/>
            <person name="Lee C.T."/>
            <person name="Nishiyama T."/>
            <person name="Sese J."/>
            <person name="O'Brien M.J."/>
            <person name="Copetti D."/>
            <person name="Mohd Noor M.I."/>
            <person name="Ong R.C."/>
            <person name="Putra M."/>
            <person name="Sireger I.Z."/>
            <person name="Indrioko S."/>
            <person name="Kosugi Y."/>
            <person name="Izuno A."/>
            <person name="Isagi Y."/>
            <person name="Lee S.L."/>
            <person name="Shimizu K.K."/>
        </authorList>
    </citation>
    <scope>NUCLEOTIDE SEQUENCE [LARGE SCALE GENOMIC DNA]</scope>
    <source>
        <strain evidence="8">214</strain>
    </source>
</reference>
<keyword evidence="2" id="KW-0479">Metal-binding</keyword>
<evidence type="ECO:0000313" key="8">
    <source>
        <dbReference type="EMBL" id="GKV09084.1"/>
    </source>
</evidence>
<dbReference type="InterPro" id="IPR051061">
    <property type="entry name" value="Zinc_finger_trans_reg"/>
</dbReference>
<dbReference type="GO" id="GO:0008270">
    <property type="term" value="F:zinc ion binding"/>
    <property type="evidence" value="ECO:0007669"/>
    <property type="project" value="UniProtKB-KW"/>
</dbReference>
<keyword evidence="7" id="KW-0539">Nucleus</keyword>